<sequence>MFSHLFVSVSDFDRAFEFYSAVMQSLGLELRFCERDKPWAGWHSTGGTRPLFVICKPYDGQPHDPGNGQMVAFLAANRDMVRTAFQTALALGGSSEGEPGPRPHYHAHYYGAYFRDPDGNKIGVACHTPEADAA</sequence>
<organism evidence="2 3">
    <name type="scientific">Rhodoferax saidenbachensis</name>
    <dbReference type="NCBI Taxonomy" id="1484693"/>
    <lineage>
        <taxon>Bacteria</taxon>
        <taxon>Pseudomonadati</taxon>
        <taxon>Pseudomonadota</taxon>
        <taxon>Betaproteobacteria</taxon>
        <taxon>Burkholderiales</taxon>
        <taxon>Comamonadaceae</taxon>
        <taxon>Rhodoferax</taxon>
    </lineage>
</organism>
<evidence type="ECO:0000313" key="2">
    <source>
        <dbReference type="EMBL" id="APW44877.1"/>
    </source>
</evidence>
<dbReference type="STRING" id="1484693.RS694_13845"/>
<dbReference type="EMBL" id="CP019239">
    <property type="protein sequence ID" value="APW44877.1"/>
    <property type="molecule type" value="Genomic_DNA"/>
</dbReference>
<reference evidence="2 3" key="1">
    <citation type="submission" date="2017-01" db="EMBL/GenBank/DDBJ databases">
        <authorList>
            <person name="Mah S.A."/>
            <person name="Swanson W.J."/>
            <person name="Moy G.W."/>
            <person name="Vacquier V.D."/>
        </authorList>
    </citation>
    <scope>NUCLEOTIDE SEQUENCE [LARGE SCALE GENOMIC DNA]</scope>
    <source>
        <strain evidence="2 3">DSM 22694</strain>
    </source>
</reference>
<dbReference type="PANTHER" id="PTHR35006">
    <property type="entry name" value="GLYOXALASE FAMILY PROTEIN (AFU_ORTHOLOGUE AFUA_5G14830)"/>
    <property type="match status" value="1"/>
</dbReference>
<evidence type="ECO:0000313" key="3">
    <source>
        <dbReference type="Proteomes" id="UP000186110"/>
    </source>
</evidence>
<proteinExistence type="predicted"/>
<dbReference type="eggNOG" id="COG0346">
    <property type="taxonomic scope" value="Bacteria"/>
</dbReference>
<evidence type="ECO:0000259" key="1">
    <source>
        <dbReference type="PROSITE" id="PS51819"/>
    </source>
</evidence>
<dbReference type="PANTHER" id="PTHR35006:SF1">
    <property type="entry name" value="BLL2941 PROTEIN"/>
    <property type="match status" value="1"/>
</dbReference>
<accession>A0A1P8KFN3</accession>
<dbReference type="Proteomes" id="UP000186110">
    <property type="component" value="Chromosome"/>
</dbReference>
<gene>
    <name evidence="2" type="ORF">RS694_13845</name>
</gene>
<protein>
    <submittedName>
        <fullName evidence="2">Glyoxalase</fullName>
    </submittedName>
</protein>
<dbReference type="RefSeq" id="WP_029708582.1">
    <property type="nucleotide sequence ID" value="NZ_CP019239.1"/>
</dbReference>
<dbReference type="SUPFAM" id="SSF54593">
    <property type="entry name" value="Glyoxalase/Bleomycin resistance protein/Dihydroxybiphenyl dioxygenase"/>
    <property type="match status" value="1"/>
</dbReference>
<dbReference type="InterPro" id="IPR004360">
    <property type="entry name" value="Glyas_Fos-R_dOase_dom"/>
</dbReference>
<dbReference type="Gene3D" id="3.10.180.10">
    <property type="entry name" value="2,3-Dihydroxybiphenyl 1,2-Dioxygenase, domain 1"/>
    <property type="match status" value="1"/>
</dbReference>
<dbReference type="CDD" id="cd07262">
    <property type="entry name" value="VOC_like"/>
    <property type="match status" value="1"/>
</dbReference>
<feature type="domain" description="VOC" evidence="1">
    <location>
        <begin position="1"/>
        <end position="127"/>
    </location>
</feature>
<dbReference type="InterPro" id="IPR029068">
    <property type="entry name" value="Glyas_Bleomycin-R_OHBP_Dase"/>
</dbReference>
<name>A0A1P8KFN3_9BURK</name>
<dbReference type="KEGG" id="rsb:RS694_13845"/>
<dbReference type="Pfam" id="PF00903">
    <property type="entry name" value="Glyoxalase"/>
    <property type="match status" value="1"/>
</dbReference>
<keyword evidence="3" id="KW-1185">Reference proteome</keyword>
<dbReference type="InterPro" id="IPR037523">
    <property type="entry name" value="VOC_core"/>
</dbReference>
<dbReference type="AlphaFoldDB" id="A0A1P8KFN3"/>
<dbReference type="PROSITE" id="PS51819">
    <property type="entry name" value="VOC"/>
    <property type="match status" value="1"/>
</dbReference>